<dbReference type="RefSeq" id="WP_045535540.1">
    <property type="nucleotide sequence ID" value="NZ_AP014569.1"/>
</dbReference>
<proteinExistence type="inferred from homology"/>
<keyword evidence="2 3" id="KW-0418">Kinase</keyword>
<evidence type="ECO:0000256" key="3">
    <source>
        <dbReference type="HAMAP-Rule" id="MF_00524"/>
    </source>
</evidence>
<dbReference type="EMBL" id="AP014569">
    <property type="protein sequence ID" value="BAO83252.1"/>
    <property type="molecule type" value="Genomic_DNA"/>
</dbReference>
<dbReference type="Proteomes" id="UP000066014">
    <property type="component" value="Chromosome"/>
</dbReference>
<evidence type="ECO:0000256" key="1">
    <source>
        <dbReference type="ARBA" id="ARBA00022679"/>
    </source>
</evidence>
<keyword evidence="3" id="KW-0963">Cytoplasm</keyword>
<dbReference type="InterPro" id="IPR003836">
    <property type="entry name" value="Glucokinase"/>
</dbReference>
<keyword evidence="1 3" id="KW-0808">Transferase</keyword>
<gene>
    <name evidence="3" type="primary">glk</name>
    <name evidence="5" type="ORF">SMCB_1024</name>
</gene>
<keyword evidence="3" id="KW-0067">ATP-binding</keyword>
<dbReference type="KEGG" id="cbab:SMCB_1024"/>
<keyword evidence="3" id="KW-0324">Glycolysis</keyword>
<evidence type="ECO:0000313" key="6">
    <source>
        <dbReference type="Proteomes" id="UP000066014"/>
    </source>
</evidence>
<dbReference type="GO" id="GO:0005524">
    <property type="term" value="F:ATP binding"/>
    <property type="evidence" value="ECO:0007669"/>
    <property type="project" value="UniProtKB-UniRule"/>
</dbReference>
<dbReference type="InterPro" id="IPR043129">
    <property type="entry name" value="ATPase_NBD"/>
</dbReference>
<evidence type="ECO:0000256" key="4">
    <source>
        <dbReference type="RuleBase" id="RU004046"/>
    </source>
</evidence>
<dbReference type="PANTHER" id="PTHR47690">
    <property type="entry name" value="GLUCOKINASE"/>
    <property type="match status" value="1"/>
</dbReference>
<evidence type="ECO:0000313" key="5">
    <source>
        <dbReference type="EMBL" id="BAO83252.1"/>
    </source>
</evidence>
<dbReference type="GO" id="GO:0004340">
    <property type="term" value="F:glucokinase activity"/>
    <property type="evidence" value="ECO:0007669"/>
    <property type="project" value="UniProtKB-UniRule"/>
</dbReference>
<sequence length="333" mass="35206">MQSEPHAPRLLADIGGTNARFAWQACSGAALEAQATLACSDYATLDLAINAYMERVQRPRPVLAAIAIANPVYGDQVQMTNHHWSFSIAALRQRMGLQRLEVLNDFVALALALPDLLVGEKRLLKSCELKPGSGIQGNSESPSGPLALIGPGTGLGVSGLLPMPQGGWLPIAGEGGHVTLAACNPREQRMLEALKQRYGHVSAERAVSGAGLIDLYQAMCSAASCTPNDWTAAQISAAALQGHPQALEALELFCAFLGTVAGNLALTMGARGGLYIGGGIVPKLGAFFDQSPFLERFIAKGRFRAYLETIPVWVIVAEQSPALRGAARVLERV</sequence>
<dbReference type="PANTHER" id="PTHR47690:SF1">
    <property type="entry name" value="GLUCOKINASE"/>
    <property type="match status" value="1"/>
</dbReference>
<dbReference type="HOGENOM" id="CLU_042582_1_0_4"/>
<dbReference type="InterPro" id="IPR050201">
    <property type="entry name" value="Bacterial_glucokinase"/>
</dbReference>
<dbReference type="NCBIfam" id="TIGR00749">
    <property type="entry name" value="glk"/>
    <property type="match status" value="1"/>
</dbReference>
<dbReference type="CDD" id="cd24008">
    <property type="entry name" value="ASKHA_NBD_GLK"/>
    <property type="match status" value="1"/>
</dbReference>
<name>A0A060NN90_9BURK</name>
<comment type="similarity">
    <text evidence="3 4">Belongs to the bacterial glucokinase family.</text>
</comment>
<dbReference type="GO" id="GO:0005829">
    <property type="term" value="C:cytosol"/>
    <property type="evidence" value="ECO:0007669"/>
    <property type="project" value="TreeGrafter"/>
</dbReference>
<dbReference type="Pfam" id="PF02685">
    <property type="entry name" value="Glucokinase"/>
    <property type="match status" value="1"/>
</dbReference>
<dbReference type="EC" id="2.7.1.2" evidence="3"/>
<dbReference type="Gene3D" id="3.30.420.40">
    <property type="match status" value="1"/>
</dbReference>
<keyword evidence="6" id="KW-1185">Reference proteome</keyword>
<dbReference type="SUPFAM" id="SSF53067">
    <property type="entry name" value="Actin-like ATPase domain"/>
    <property type="match status" value="1"/>
</dbReference>
<organism evidence="5 6">
    <name type="scientific">Serpentinimonas maccroryi</name>
    <dbReference type="NCBI Taxonomy" id="1458426"/>
    <lineage>
        <taxon>Bacteria</taxon>
        <taxon>Pseudomonadati</taxon>
        <taxon>Pseudomonadota</taxon>
        <taxon>Betaproteobacteria</taxon>
        <taxon>Burkholderiales</taxon>
        <taxon>Comamonadaceae</taxon>
        <taxon>Serpentinimonas</taxon>
    </lineage>
</organism>
<dbReference type="GO" id="GO:0005536">
    <property type="term" value="F:D-glucose binding"/>
    <property type="evidence" value="ECO:0007669"/>
    <property type="project" value="InterPro"/>
</dbReference>
<reference evidence="5 6" key="1">
    <citation type="journal article" date="2014" name="Nat. Commun.">
        <title>Physiological and genomic features of highly alkaliphilic hydrogen-utilizing Betaproteobacteria from a continental serpentinizing site.</title>
        <authorList>
            <person name="Suzuki S."/>
            <person name="Kuenen J.G."/>
            <person name="Schipper K."/>
            <person name="van der Velde S."/>
            <person name="Ishii S."/>
            <person name="Wu A."/>
            <person name="Sorokin D.Y."/>
            <person name="Tenney A."/>
            <person name="Meng X.Y."/>
            <person name="Morrill P.L."/>
            <person name="Kamagata Y."/>
            <person name="Muyzer G."/>
            <person name="Nealson K.H."/>
        </authorList>
    </citation>
    <scope>NUCLEOTIDE SEQUENCE [LARGE SCALE GENOMIC DNA]</scope>
    <source>
        <strain evidence="5 6">B1</strain>
    </source>
</reference>
<evidence type="ECO:0000256" key="2">
    <source>
        <dbReference type="ARBA" id="ARBA00022777"/>
    </source>
</evidence>
<dbReference type="OrthoDB" id="257751at2"/>
<comment type="subcellular location">
    <subcellularLocation>
        <location evidence="3">Cytoplasm</location>
    </subcellularLocation>
</comment>
<dbReference type="Gene3D" id="3.40.367.20">
    <property type="match status" value="1"/>
</dbReference>
<accession>A0A060NN90</accession>
<dbReference type="STRING" id="1458426.SMCB_1024"/>
<dbReference type="GO" id="GO:0006096">
    <property type="term" value="P:glycolytic process"/>
    <property type="evidence" value="ECO:0007669"/>
    <property type="project" value="UniProtKB-UniRule"/>
</dbReference>
<protein>
    <recommendedName>
        <fullName evidence="3">Glucokinase</fullName>
        <ecNumber evidence="3">2.7.1.2</ecNumber>
    </recommendedName>
    <alternativeName>
        <fullName evidence="3">Glucose kinase</fullName>
    </alternativeName>
</protein>
<dbReference type="AlphaFoldDB" id="A0A060NN90"/>
<feature type="binding site" evidence="3">
    <location>
        <begin position="12"/>
        <end position="17"/>
    </location>
    <ligand>
        <name>ATP</name>
        <dbReference type="ChEBI" id="CHEBI:30616"/>
    </ligand>
</feature>
<comment type="catalytic activity">
    <reaction evidence="3">
        <text>D-glucose + ATP = D-glucose 6-phosphate + ADP + H(+)</text>
        <dbReference type="Rhea" id="RHEA:17825"/>
        <dbReference type="ChEBI" id="CHEBI:4167"/>
        <dbReference type="ChEBI" id="CHEBI:15378"/>
        <dbReference type="ChEBI" id="CHEBI:30616"/>
        <dbReference type="ChEBI" id="CHEBI:61548"/>
        <dbReference type="ChEBI" id="CHEBI:456216"/>
        <dbReference type="EC" id="2.7.1.2"/>
    </reaction>
</comment>
<dbReference type="HAMAP" id="MF_00524">
    <property type="entry name" value="Glucokinase"/>
    <property type="match status" value="1"/>
</dbReference>
<keyword evidence="3" id="KW-0547">Nucleotide-binding</keyword>